<evidence type="ECO:0000259" key="5">
    <source>
        <dbReference type="PROSITE" id="PS50865"/>
    </source>
</evidence>
<protein>
    <recommendedName>
        <fullName evidence="5">MYND-type domain-containing protein</fullName>
    </recommendedName>
</protein>
<dbReference type="SUPFAM" id="SSF144232">
    <property type="entry name" value="HIT/MYND zinc finger-like"/>
    <property type="match status" value="1"/>
</dbReference>
<dbReference type="OrthoDB" id="432970at2759"/>
<dbReference type="STRING" id="1745343.A0A2J6QK61"/>
<accession>A0A2J6QK61</accession>
<keyword evidence="2 4" id="KW-0863">Zinc-finger</keyword>
<dbReference type="EMBL" id="KZ613467">
    <property type="protein sequence ID" value="PMD26646.1"/>
    <property type="molecule type" value="Genomic_DNA"/>
</dbReference>
<gene>
    <name evidence="6" type="ORF">NA56DRAFT_697873</name>
</gene>
<dbReference type="AlphaFoldDB" id="A0A2J6QK61"/>
<dbReference type="Proteomes" id="UP000235672">
    <property type="component" value="Unassembled WGS sequence"/>
</dbReference>
<keyword evidence="7" id="KW-1185">Reference proteome</keyword>
<proteinExistence type="predicted"/>
<evidence type="ECO:0000256" key="4">
    <source>
        <dbReference type="PROSITE-ProRule" id="PRU00134"/>
    </source>
</evidence>
<dbReference type="Gene3D" id="6.10.140.2220">
    <property type="match status" value="1"/>
</dbReference>
<dbReference type="Pfam" id="PF01753">
    <property type="entry name" value="zf-MYND"/>
    <property type="match status" value="1"/>
</dbReference>
<name>A0A2J6QK61_9HELO</name>
<keyword evidence="3" id="KW-0862">Zinc</keyword>
<evidence type="ECO:0000313" key="7">
    <source>
        <dbReference type="Proteomes" id="UP000235672"/>
    </source>
</evidence>
<evidence type="ECO:0000256" key="3">
    <source>
        <dbReference type="ARBA" id="ARBA00022833"/>
    </source>
</evidence>
<keyword evidence="1" id="KW-0479">Metal-binding</keyword>
<sequence>MAQGSTVPCRYWVICGNPTKDGSFRSFNFDAEAPAALCLPHLDNGPKPDPDDAGIFITTLVDRHNNEILHSRAWHCVTCDKRATELLHQAVPLLSPVADRADFEKFFPTVIDICAPICISGGECDRAANKVAQDFAKNALIQKPWQIFEDTKTCDTCGKKSGVKVCSGCKLIAYCSKECQAKGWPRHKRQCKHAQKESRRAEVASS</sequence>
<evidence type="ECO:0000313" key="6">
    <source>
        <dbReference type="EMBL" id="PMD26646.1"/>
    </source>
</evidence>
<dbReference type="PROSITE" id="PS50865">
    <property type="entry name" value="ZF_MYND_2"/>
    <property type="match status" value="1"/>
</dbReference>
<organism evidence="6 7">
    <name type="scientific">Hyaloscypha hepaticicola</name>
    <dbReference type="NCBI Taxonomy" id="2082293"/>
    <lineage>
        <taxon>Eukaryota</taxon>
        <taxon>Fungi</taxon>
        <taxon>Dikarya</taxon>
        <taxon>Ascomycota</taxon>
        <taxon>Pezizomycotina</taxon>
        <taxon>Leotiomycetes</taxon>
        <taxon>Helotiales</taxon>
        <taxon>Hyaloscyphaceae</taxon>
        <taxon>Hyaloscypha</taxon>
    </lineage>
</organism>
<dbReference type="InterPro" id="IPR002893">
    <property type="entry name" value="Znf_MYND"/>
</dbReference>
<dbReference type="GO" id="GO:0008270">
    <property type="term" value="F:zinc ion binding"/>
    <property type="evidence" value="ECO:0007669"/>
    <property type="project" value="UniProtKB-KW"/>
</dbReference>
<feature type="domain" description="MYND-type" evidence="5">
    <location>
        <begin position="154"/>
        <end position="191"/>
    </location>
</feature>
<dbReference type="PROSITE" id="PS01360">
    <property type="entry name" value="ZF_MYND_1"/>
    <property type="match status" value="1"/>
</dbReference>
<evidence type="ECO:0000256" key="1">
    <source>
        <dbReference type="ARBA" id="ARBA00022723"/>
    </source>
</evidence>
<reference evidence="6 7" key="1">
    <citation type="submission" date="2016-05" db="EMBL/GenBank/DDBJ databases">
        <title>A degradative enzymes factory behind the ericoid mycorrhizal symbiosis.</title>
        <authorList>
            <consortium name="DOE Joint Genome Institute"/>
            <person name="Martino E."/>
            <person name="Morin E."/>
            <person name="Grelet G."/>
            <person name="Kuo A."/>
            <person name="Kohler A."/>
            <person name="Daghino S."/>
            <person name="Barry K."/>
            <person name="Choi C."/>
            <person name="Cichocki N."/>
            <person name="Clum A."/>
            <person name="Copeland A."/>
            <person name="Hainaut M."/>
            <person name="Haridas S."/>
            <person name="Labutti K."/>
            <person name="Lindquist E."/>
            <person name="Lipzen A."/>
            <person name="Khouja H.-R."/>
            <person name="Murat C."/>
            <person name="Ohm R."/>
            <person name="Olson A."/>
            <person name="Spatafora J."/>
            <person name="Veneault-Fourrey C."/>
            <person name="Henrissat B."/>
            <person name="Grigoriev I."/>
            <person name="Martin F."/>
            <person name="Perotto S."/>
        </authorList>
    </citation>
    <scope>NUCLEOTIDE SEQUENCE [LARGE SCALE GENOMIC DNA]</scope>
    <source>
        <strain evidence="6 7">UAMH 7357</strain>
    </source>
</reference>
<evidence type="ECO:0000256" key="2">
    <source>
        <dbReference type="ARBA" id="ARBA00022771"/>
    </source>
</evidence>